<reference evidence="3 4" key="1">
    <citation type="journal article" date="2016" name="Sci. Rep.">
        <title>Metabolic traits of an uncultured archaeal lineage -MSBL1- from brine pools of the Red Sea.</title>
        <authorList>
            <person name="Mwirichia R."/>
            <person name="Alam I."/>
            <person name="Rashid M."/>
            <person name="Vinu M."/>
            <person name="Ba-Alawi W."/>
            <person name="Anthony Kamau A."/>
            <person name="Kamanda Ngugi D."/>
            <person name="Goker M."/>
            <person name="Klenk H.P."/>
            <person name="Bajic V."/>
            <person name="Stingl U."/>
        </authorList>
    </citation>
    <scope>NUCLEOTIDE SEQUENCE [LARGE SCALE GENOMIC DNA]</scope>
    <source>
        <strain evidence="3">SCGC-AAA261F17</strain>
    </source>
</reference>
<organism evidence="3 4">
    <name type="scientific">candidate division MSBL1 archaeon SCGC-AAA261F17</name>
    <dbReference type="NCBI Taxonomy" id="1698274"/>
    <lineage>
        <taxon>Archaea</taxon>
        <taxon>Methanobacteriati</taxon>
        <taxon>Methanobacteriota</taxon>
        <taxon>candidate division MSBL1</taxon>
    </lineage>
</organism>
<dbReference type="GO" id="GO:0003677">
    <property type="term" value="F:DNA binding"/>
    <property type="evidence" value="ECO:0007669"/>
    <property type="project" value="UniProtKB-KW"/>
</dbReference>
<dbReference type="NCBIfam" id="TIGR01766">
    <property type="entry name" value="IS200/IS605 family accessory protein TnpB-like domain"/>
    <property type="match status" value="1"/>
</dbReference>
<dbReference type="InterPro" id="IPR010095">
    <property type="entry name" value="Cas12f1-like_TNB"/>
</dbReference>
<dbReference type="EMBL" id="LHXY01000002">
    <property type="protein sequence ID" value="KXB02461.1"/>
    <property type="molecule type" value="Genomic_DNA"/>
</dbReference>
<comment type="caution">
    <text evidence="3">The sequence shown here is derived from an EMBL/GenBank/DDBJ whole genome shotgun (WGS) entry which is preliminary data.</text>
</comment>
<dbReference type="Proteomes" id="UP000070035">
    <property type="component" value="Unassembled WGS sequence"/>
</dbReference>
<gene>
    <name evidence="3" type="ORF">AKJ44_00280</name>
</gene>
<evidence type="ECO:0000256" key="2">
    <source>
        <dbReference type="SAM" id="MobiDB-lite"/>
    </source>
</evidence>
<keyword evidence="1" id="KW-0238">DNA-binding</keyword>
<evidence type="ECO:0000256" key="1">
    <source>
        <dbReference type="ARBA" id="ARBA00023125"/>
    </source>
</evidence>
<keyword evidence="4" id="KW-1185">Reference proteome</keyword>
<protein>
    <recommendedName>
        <fullName evidence="5">Transposase</fullName>
    </recommendedName>
</protein>
<proteinExistence type="predicted"/>
<feature type="region of interest" description="Disordered" evidence="2">
    <location>
        <begin position="357"/>
        <end position="379"/>
    </location>
</feature>
<evidence type="ECO:0000313" key="3">
    <source>
        <dbReference type="EMBL" id="KXB02461.1"/>
    </source>
</evidence>
<sequence>MPELTIPAHLHQSTPRQAEKLRELMSRFGRARRRAYNLLRKGVNKSEIERSLQEETGLNARYVKDALNSVKDLPPNVTFGGKYNQELRMRHKISKDEYKTRRNSIIISRGEKYHKGNLNLRVIHEDDQLKLRINVGNREWIYPRLYIPRKYLDKYSHLLDGSKPYQVIIKRRDNDSGYDVKVAVRVNPEVRESRRVMALDVNSGHIDYAVLNENLELIQVGKIECQALLHASRYKRENLLHQLVDKIAGIAKHFNAKVVVGKLNTGKFSSWNSRANRRVKQMLQYKLRQILGYKLPLQGVPVEERSEAWTTKLGQELAPLIGLDVHKASSIMFALKIINYEKFEELRSSFKGEELHRGVRADEDDGSPSARLSVGSGLTAPRQAQSLACNEVTTQCDGGYPATPGSWGLSQFAESLKPNLVRKTVKVKI</sequence>
<evidence type="ECO:0008006" key="5">
    <source>
        <dbReference type="Google" id="ProtNLM"/>
    </source>
</evidence>
<name>A0A133V7N5_9EURY</name>
<accession>A0A133V7N5</accession>
<dbReference type="AlphaFoldDB" id="A0A133V7N5"/>
<evidence type="ECO:0000313" key="4">
    <source>
        <dbReference type="Proteomes" id="UP000070035"/>
    </source>
</evidence>